<keyword evidence="3 14" id="KW-0349">Heme</keyword>
<keyword evidence="10 14" id="KW-0472">Membrane</keyword>
<feature type="domain" description="Cytochrome b5 heme-binding" evidence="15">
    <location>
        <begin position="32"/>
        <end position="108"/>
    </location>
</feature>
<dbReference type="InterPro" id="IPR001199">
    <property type="entry name" value="Cyt_B5-like_heme/steroid-bd"/>
</dbReference>
<dbReference type="InterPro" id="IPR050668">
    <property type="entry name" value="Cytochrome_b5"/>
</dbReference>
<dbReference type="SUPFAM" id="SSF55856">
    <property type="entry name" value="Cytochrome b5-like heme/steroid binding domain"/>
    <property type="match status" value="1"/>
</dbReference>
<evidence type="ECO:0000256" key="9">
    <source>
        <dbReference type="ARBA" id="ARBA00023004"/>
    </source>
</evidence>
<dbReference type="Gene3D" id="3.10.120.10">
    <property type="entry name" value="Cytochrome b5-like heme/steroid binding domain"/>
    <property type="match status" value="1"/>
</dbReference>
<dbReference type="PANTHER" id="PTHR19359">
    <property type="entry name" value="CYTOCHROME B5"/>
    <property type="match status" value="1"/>
</dbReference>
<dbReference type="GO" id="GO:0046872">
    <property type="term" value="F:metal ion binding"/>
    <property type="evidence" value="ECO:0007669"/>
    <property type="project" value="UniProtKB-UniRule"/>
</dbReference>
<accession>A0A8X6HFM9</accession>
<evidence type="ECO:0000256" key="10">
    <source>
        <dbReference type="ARBA" id="ARBA00023136"/>
    </source>
</evidence>
<gene>
    <name evidence="16" type="primary">Cyt-b5</name>
    <name evidence="16" type="ORF">TNCT_528091</name>
</gene>
<evidence type="ECO:0000256" key="6">
    <source>
        <dbReference type="ARBA" id="ARBA00022824"/>
    </source>
</evidence>
<evidence type="ECO:0000256" key="11">
    <source>
        <dbReference type="ARBA" id="ARBA00037877"/>
    </source>
</evidence>
<dbReference type="GO" id="GO:0005789">
    <property type="term" value="C:endoplasmic reticulum membrane"/>
    <property type="evidence" value="ECO:0007669"/>
    <property type="project" value="UniProtKB-SubCell"/>
</dbReference>
<proteinExistence type="inferred from homology"/>
<comment type="similarity">
    <text evidence="12 14">Belongs to the cytochrome b5 family.</text>
</comment>
<keyword evidence="7" id="KW-0492">Microsome</keyword>
<keyword evidence="8" id="KW-0249">Electron transport</keyword>
<dbReference type="Pfam" id="PF00173">
    <property type="entry name" value="Cyt-b5"/>
    <property type="match status" value="1"/>
</dbReference>
<evidence type="ECO:0000256" key="2">
    <source>
        <dbReference type="ARBA" id="ARBA00022448"/>
    </source>
</evidence>
<dbReference type="PRINTS" id="PR00363">
    <property type="entry name" value="CYTOCHROMEB5"/>
</dbReference>
<evidence type="ECO:0000259" key="15">
    <source>
        <dbReference type="PROSITE" id="PS50255"/>
    </source>
</evidence>
<keyword evidence="6" id="KW-0256">Endoplasmic reticulum</keyword>
<keyword evidence="9 14" id="KW-0408">Iron</keyword>
<dbReference type="OrthoDB" id="260519at2759"/>
<keyword evidence="5 14" id="KW-0479">Metal-binding</keyword>
<dbReference type="InterPro" id="IPR036400">
    <property type="entry name" value="Cyt_B5-like_heme/steroid_sf"/>
</dbReference>
<evidence type="ECO:0000256" key="7">
    <source>
        <dbReference type="ARBA" id="ARBA00022848"/>
    </source>
</evidence>
<comment type="caution">
    <text evidence="16">The sequence shown here is derived from an EMBL/GenBank/DDBJ whole genome shotgun (WGS) entry which is preliminary data.</text>
</comment>
<sequence>MRLQIFFLMPIPIVQDFDQIDKENSNMSEEKIKTFTLKEIAEHSNSDSAWVLINDGVYDVTKFLDEHPGGPETLLDWAGKEATEAFEDVAHSVDARTLMEDYKIGELSEEDQKEKPKANDSSSCCWLPYFLLPLGMALTGVVLYKFFLHINK</sequence>
<dbReference type="FunFam" id="3.10.120.10:FF:000002">
    <property type="entry name" value="Cytochrome b5 type B"/>
    <property type="match status" value="1"/>
</dbReference>
<dbReference type="SMART" id="SM01117">
    <property type="entry name" value="Cyt-b5"/>
    <property type="match status" value="1"/>
</dbReference>
<keyword evidence="4 14" id="KW-0812">Transmembrane</keyword>
<evidence type="ECO:0000256" key="13">
    <source>
        <dbReference type="ARBA" id="ARBA00039806"/>
    </source>
</evidence>
<keyword evidence="14" id="KW-1133">Transmembrane helix</keyword>
<evidence type="ECO:0000256" key="14">
    <source>
        <dbReference type="RuleBase" id="RU362121"/>
    </source>
</evidence>
<dbReference type="InterPro" id="IPR018506">
    <property type="entry name" value="Cyt_B5_heme-BS"/>
</dbReference>
<dbReference type="PANTHER" id="PTHR19359:SF150">
    <property type="entry name" value="CYTOCHROME B5"/>
    <property type="match status" value="1"/>
</dbReference>
<comment type="subcellular location">
    <subcellularLocation>
        <location evidence="1">Endoplasmic reticulum membrane</location>
        <topology evidence="1">Single-pass membrane protein</topology>
        <orientation evidence="1">Cytoplasmic side</orientation>
    </subcellularLocation>
    <subcellularLocation>
        <location evidence="11">Microsome membrane</location>
        <topology evidence="11">Single-pass membrane protein</topology>
        <orientation evidence="11">Cytoplasmic side</orientation>
    </subcellularLocation>
</comment>
<keyword evidence="17" id="KW-1185">Reference proteome</keyword>
<evidence type="ECO:0000256" key="12">
    <source>
        <dbReference type="ARBA" id="ARBA00038168"/>
    </source>
</evidence>
<evidence type="ECO:0000256" key="3">
    <source>
        <dbReference type="ARBA" id="ARBA00022617"/>
    </source>
</evidence>
<reference evidence="16" key="1">
    <citation type="submission" date="2020-07" db="EMBL/GenBank/DDBJ databases">
        <title>Multicomponent nature underlies the extraordinary mechanical properties of spider dragline silk.</title>
        <authorList>
            <person name="Kono N."/>
            <person name="Nakamura H."/>
            <person name="Mori M."/>
            <person name="Yoshida Y."/>
            <person name="Ohtoshi R."/>
            <person name="Malay A.D."/>
            <person name="Moran D.A.P."/>
            <person name="Tomita M."/>
            <person name="Numata K."/>
            <person name="Arakawa K."/>
        </authorList>
    </citation>
    <scope>NUCLEOTIDE SEQUENCE</scope>
</reference>
<name>A0A8X6HFM9_TRICU</name>
<dbReference type="PROSITE" id="PS50255">
    <property type="entry name" value="CYTOCHROME_B5_2"/>
    <property type="match status" value="1"/>
</dbReference>
<evidence type="ECO:0000256" key="8">
    <source>
        <dbReference type="ARBA" id="ARBA00022982"/>
    </source>
</evidence>
<dbReference type="AlphaFoldDB" id="A0A8X6HFM9"/>
<feature type="transmembrane region" description="Helical" evidence="14">
    <location>
        <begin position="126"/>
        <end position="147"/>
    </location>
</feature>
<evidence type="ECO:0000256" key="4">
    <source>
        <dbReference type="ARBA" id="ARBA00022692"/>
    </source>
</evidence>
<evidence type="ECO:0000313" key="16">
    <source>
        <dbReference type="EMBL" id="GFR23041.1"/>
    </source>
</evidence>
<keyword evidence="2" id="KW-0813">Transport</keyword>
<evidence type="ECO:0000256" key="1">
    <source>
        <dbReference type="ARBA" id="ARBA00004131"/>
    </source>
</evidence>
<dbReference type="EMBL" id="BMAO01028251">
    <property type="protein sequence ID" value="GFR23041.1"/>
    <property type="molecule type" value="Genomic_DNA"/>
</dbReference>
<evidence type="ECO:0000256" key="5">
    <source>
        <dbReference type="ARBA" id="ARBA00022723"/>
    </source>
</evidence>
<evidence type="ECO:0000313" key="17">
    <source>
        <dbReference type="Proteomes" id="UP000887116"/>
    </source>
</evidence>
<dbReference type="GO" id="GO:0020037">
    <property type="term" value="F:heme binding"/>
    <property type="evidence" value="ECO:0007669"/>
    <property type="project" value="UniProtKB-UniRule"/>
</dbReference>
<organism evidence="16 17">
    <name type="scientific">Trichonephila clavata</name>
    <name type="common">Joro spider</name>
    <name type="synonym">Nephila clavata</name>
    <dbReference type="NCBI Taxonomy" id="2740835"/>
    <lineage>
        <taxon>Eukaryota</taxon>
        <taxon>Metazoa</taxon>
        <taxon>Ecdysozoa</taxon>
        <taxon>Arthropoda</taxon>
        <taxon>Chelicerata</taxon>
        <taxon>Arachnida</taxon>
        <taxon>Araneae</taxon>
        <taxon>Araneomorphae</taxon>
        <taxon>Entelegynae</taxon>
        <taxon>Araneoidea</taxon>
        <taxon>Nephilidae</taxon>
        <taxon>Trichonephila</taxon>
    </lineage>
</organism>
<protein>
    <recommendedName>
        <fullName evidence="13">Cytochrome b5</fullName>
    </recommendedName>
</protein>
<dbReference type="Proteomes" id="UP000887116">
    <property type="component" value="Unassembled WGS sequence"/>
</dbReference>
<dbReference type="PROSITE" id="PS00191">
    <property type="entry name" value="CYTOCHROME_B5_1"/>
    <property type="match status" value="1"/>
</dbReference>